<dbReference type="Proteomes" id="UP000266673">
    <property type="component" value="Unassembled WGS sequence"/>
</dbReference>
<dbReference type="FunFam" id="1.10.10.790:FF:000002">
    <property type="entry name" value="Splicing factor 3A subunit 1"/>
    <property type="match status" value="1"/>
</dbReference>
<evidence type="ECO:0000256" key="3">
    <source>
        <dbReference type="ARBA" id="ARBA00022884"/>
    </source>
</evidence>
<dbReference type="OrthoDB" id="447637at2759"/>
<sequence length="451" mass="53153">MMFFSETLLQEPSEDQPEEISWADSNSLSRYKPRRQQKPPRKQQRTTSQDFDDLVFGYEAKTFRDDEMAKKVNAGELLIPWRGESENKILLDRYDVRNLLDDRDRFRKIPYTMTRTTEEIEQEKLCDVERWIDLDSEAEDIFDMSEEERDDYIEEKRKRKRMQSENKEYDYNYFQEFKVNEEKRKRKRMQSENKEYDYNYFQEFKVNEEEEETKGIKSNYVPKYSVPQGIATPSDDRVDEIIERTAKFLNSSTDSQMEIVIQAKQANNPKFSFLNKDDPLYPYYKHVRLLLQTGLFSYEDSDKEDNSASGNKPYKNIGKNIAKQYKGDNLKSRKDSHNNDHLKSTDSKGAIGELNSSGVNTDDSNTVKSSKPQSQPIGPVIVPPPDLKIIIDKMATYVSKSGESLEAKVREKHIDDPRFSFLLPWNEFHSYYRQRIQHEKAAETTSDLAEK</sequence>
<proteinExistence type="predicted"/>
<evidence type="ECO:0000313" key="11">
    <source>
        <dbReference type="Proteomes" id="UP000266673"/>
    </source>
</evidence>
<reference evidence="10 11" key="1">
    <citation type="submission" date="2018-06" db="EMBL/GenBank/DDBJ databases">
        <title>Comparative genomics reveals the genomic features of Rhizophagus irregularis, R. cerebriforme, R. diaphanum and Gigaspora rosea, and their symbiotic lifestyle signature.</title>
        <authorList>
            <person name="Morin E."/>
            <person name="San Clemente H."/>
            <person name="Chen E.C.H."/>
            <person name="De La Providencia I."/>
            <person name="Hainaut M."/>
            <person name="Kuo A."/>
            <person name="Kohler A."/>
            <person name="Murat C."/>
            <person name="Tang N."/>
            <person name="Roy S."/>
            <person name="Loubradou J."/>
            <person name="Henrissat B."/>
            <person name="Grigoriev I.V."/>
            <person name="Corradi N."/>
            <person name="Roux C."/>
            <person name="Martin F.M."/>
        </authorList>
    </citation>
    <scope>NUCLEOTIDE SEQUENCE [LARGE SCALE GENOMIC DNA]</scope>
    <source>
        <strain evidence="10 11">DAOM 194757</strain>
    </source>
</reference>
<dbReference type="SMART" id="SM01141">
    <property type="entry name" value="DRY_EERY"/>
    <property type="match status" value="1"/>
</dbReference>
<dbReference type="GO" id="GO:0000395">
    <property type="term" value="P:mRNA 5'-splice site recognition"/>
    <property type="evidence" value="ECO:0007669"/>
    <property type="project" value="TreeGrafter"/>
</dbReference>
<evidence type="ECO:0000256" key="2">
    <source>
        <dbReference type="ARBA" id="ARBA00022737"/>
    </source>
</evidence>
<keyword evidence="5" id="KW-0804">Transcription</keyword>
<feature type="region of interest" description="Disordered" evidence="8">
    <location>
        <begin position="1"/>
        <end position="49"/>
    </location>
</feature>
<evidence type="ECO:0000256" key="5">
    <source>
        <dbReference type="ARBA" id="ARBA00023163"/>
    </source>
</evidence>
<feature type="domain" description="SURP motif" evidence="9">
    <location>
        <begin position="241"/>
        <end position="284"/>
    </location>
</feature>
<dbReference type="InterPro" id="IPR035967">
    <property type="entry name" value="SWAP/Surp_sf"/>
</dbReference>
<keyword evidence="7" id="KW-0175">Coiled coil</keyword>
<dbReference type="Pfam" id="PF09750">
    <property type="entry name" value="DRY_EERY"/>
    <property type="match status" value="1"/>
</dbReference>
<dbReference type="PANTHER" id="PTHR13161:SF15">
    <property type="entry name" value="SPLICING FACTOR, SUPPRESSOR OF WHITE-APRICOT HOMOLOG"/>
    <property type="match status" value="1"/>
</dbReference>
<dbReference type="InterPro" id="IPR019147">
    <property type="entry name" value="SWAP_N_domain"/>
</dbReference>
<dbReference type="STRING" id="44941.A0A397UI02"/>
<feature type="region of interest" description="Disordered" evidence="8">
    <location>
        <begin position="300"/>
        <end position="381"/>
    </location>
</feature>
<dbReference type="GO" id="GO:0003723">
    <property type="term" value="F:RNA binding"/>
    <property type="evidence" value="ECO:0007669"/>
    <property type="project" value="UniProtKB-KW"/>
</dbReference>
<accession>A0A397UI02</accession>
<keyword evidence="2" id="KW-0677">Repeat</keyword>
<evidence type="ECO:0000256" key="6">
    <source>
        <dbReference type="ARBA" id="ARBA00023187"/>
    </source>
</evidence>
<feature type="compositionally biased region" description="Basic residues" evidence="8">
    <location>
        <begin position="31"/>
        <end position="44"/>
    </location>
</feature>
<dbReference type="EMBL" id="QKWP01001321">
    <property type="protein sequence ID" value="RIB09840.1"/>
    <property type="molecule type" value="Genomic_DNA"/>
</dbReference>
<keyword evidence="11" id="KW-1185">Reference proteome</keyword>
<protein>
    <recommendedName>
        <fullName evidence="9">SURP motif domain-containing protein</fullName>
    </recommendedName>
</protein>
<organism evidence="10 11">
    <name type="scientific">Gigaspora rosea</name>
    <dbReference type="NCBI Taxonomy" id="44941"/>
    <lineage>
        <taxon>Eukaryota</taxon>
        <taxon>Fungi</taxon>
        <taxon>Fungi incertae sedis</taxon>
        <taxon>Mucoromycota</taxon>
        <taxon>Glomeromycotina</taxon>
        <taxon>Glomeromycetes</taxon>
        <taxon>Diversisporales</taxon>
        <taxon>Gigasporaceae</taxon>
        <taxon>Gigaspora</taxon>
    </lineage>
</organism>
<comment type="caution">
    <text evidence="10">The sequence shown here is derived from an EMBL/GenBank/DDBJ whole genome shotgun (WGS) entry which is preliminary data.</text>
</comment>
<feature type="coiled-coil region" evidence="7">
    <location>
        <begin position="145"/>
        <end position="199"/>
    </location>
</feature>
<keyword evidence="6" id="KW-0508">mRNA splicing</keyword>
<dbReference type="InterPro" id="IPR040397">
    <property type="entry name" value="SWAP"/>
</dbReference>
<dbReference type="SUPFAM" id="SSF109905">
    <property type="entry name" value="Surp module (SWAP domain)"/>
    <property type="match status" value="2"/>
</dbReference>
<gene>
    <name evidence="10" type="ORF">C2G38_2251134</name>
</gene>
<feature type="compositionally biased region" description="Polar residues" evidence="8">
    <location>
        <begin position="354"/>
        <end position="376"/>
    </location>
</feature>
<keyword evidence="1" id="KW-0507">mRNA processing</keyword>
<dbReference type="PROSITE" id="PS50128">
    <property type="entry name" value="SURP"/>
    <property type="match status" value="2"/>
</dbReference>
<feature type="domain" description="SURP motif" evidence="9">
    <location>
        <begin position="390"/>
        <end position="432"/>
    </location>
</feature>
<keyword evidence="4" id="KW-0805">Transcription regulation</keyword>
<dbReference type="AlphaFoldDB" id="A0A397UI02"/>
<name>A0A397UI02_9GLOM</name>
<evidence type="ECO:0000259" key="9">
    <source>
        <dbReference type="PROSITE" id="PS50128"/>
    </source>
</evidence>
<dbReference type="InterPro" id="IPR000061">
    <property type="entry name" value="Surp"/>
</dbReference>
<evidence type="ECO:0000256" key="1">
    <source>
        <dbReference type="ARBA" id="ARBA00022664"/>
    </source>
</evidence>
<dbReference type="PANTHER" id="PTHR13161">
    <property type="entry name" value="SPLICING FACTOR SUPPRESSOR OF WHITE APRICOT"/>
    <property type="match status" value="1"/>
</dbReference>
<keyword evidence="3" id="KW-0694">RNA-binding</keyword>
<dbReference type="Pfam" id="PF01805">
    <property type="entry name" value="Surp"/>
    <property type="match status" value="2"/>
</dbReference>
<feature type="compositionally biased region" description="Basic and acidic residues" evidence="8">
    <location>
        <begin position="325"/>
        <end position="346"/>
    </location>
</feature>
<evidence type="ECO:0000256" key="4">
    <source>
        <dbReference type="ARBA" id="ARBA00023015"/>
    </source>
</evidence>
<evidence type="ECO:0000313" key="10">
    <source>
        <dbReference type="EMBL" id="RIB09840.1"/>
    </source>
</evidence>
<dbReference type="Gene3D" id="1.10.10.790">
    <property type="entry name" value="Surp module"/>
    <property type="match status" value="2"/>
</dbReference>
<evidence type="ECO:0000256" key="8">
    <source>
        <dbReference type="SAM" id="MobiDB-lite"/>
    </source>
</evidence>
<dbReference type="SMART" id="SM00648">
    <property type="entry name" value="SWAP"/>
    <property type="match status" value="2"/>
</dbReference>
<evidence type="ECO:0000256" key="7">
    <source>
        <dbReference type="SAM" id="Coils"/>
    </source>
</evidence>